<organism evidence="1">
    <name type="scientific">uncultured Phycisphaerae bacterium</name>
    <dbReference type="NCBI Taxonomy" id="904963"/>
    <lineage>
        <taxon>Bacteria</taxon>
        <taxon>Pseudomonadati</taxon>
        <taxon>Planctomycetota</taxon>
        <taxon>Phycisphaerae</taxon>
        <taxon>environmental samples</taxon>
    </lineage>
</organism>
<name>A0A6J4PY59_9BACT</name>
<sequence>MTAEVGPDLALALLEQVVVERGDRVDHQRAVLVPLGQQGLDLGQQLGHVGRLEDGRPAGGDQLVVVLGPLLAIDDVRVGELDGGGGLADAGRTEHEQLEPLDHGLGLLGSQHPCVSRCRLGSLSGRASRRLLTPRPRLYVRYTFGSARVQGKLNR</sequence>
<reference evidence="1" key="1">
    <citation type="submission" date="2020-02" db="EMBL/GenBank/DDBJ databases">
        <authorList>
            <person name="Meier V. D."/>
        </authorList>
    </citation>
    <scope>NUCLEOTIDE SEQUENCE</scope>
    <source>
        <strain evidence="1">AVDCRST_MAG64</strain>
    </source>
</reference>
<dbReference type="EMBL" id="CADCUQ010000685">
    <property type="protein sequence ID" value="CAA9422881.1"/>
    <property type="molecule type" value="Genomic_DNA"/>
</dbReference>
<proteinExistence type="predicted"/>
<dbReference type="AlphaFoldDB" id="A0A6J4PY59"/>
<gene>
    <name evidence="1" type="ORF">AVDCRST_MAG64-2997</name>
</gene>
<protein>
    <submittedName>
        <fullName evidence="1">Uncharacterized protein</fullName>
    </submittedName>
</protein>
<evidence type="ECO:0000313" key="1">
    <source>
        <dbReference type="EMBL" id="CAA9422881.1"/>
    </source>
</evidence>
<accession>A0A6J4PY59</accession>